<keyword evidence="1" id="KW-0812">Transmembrane</keyword>
<keyword evidence="1" id="KW-0472">Membrane</keyword>
<feature type="transmembrane region" description="Helical" evidence="1">
    <location>
        <begin position="6"/>
        <end position="26"/>
    </location>
</feature>
<protein>
    <submittedName>
        <fullName evidence="2">Uncharacterized protein</fullName>
    </submittedName>
</protein>
<feature type="transmembrane region" description="Helical" evidence="1">
    <location>
        <begin position="169"/>
        <end position="190"/>
    </location>
</feature>
<evidence type="ECO:0000256" key="1">
    <source>
        <dbReference type="SAM" id="Phobius"/>
    </source>
</evidence>
<name>A0A7G9FL05_9FIRM</name>
<dbReference type="Proteomes" id="UP000515819">
    <property type="component" value="Chromosome"/>
</dbReference>
<keyword evidence="3" id="KW-1185">Reference proteome</keyword>
<dbReference type="KEGG" id="wcp:H9Q76_10945"/>
<organism evidence="2 3">
    <name type="scientific">Wujia chipingensis</name>
    <dbReference type="NCBI Taxonomy" id="2763670"/>
    <lineage>
        <taxon>Bacteria</taxon>
        <taxon>Bacillati</taxon>
        <taxon>Bacillota</taxon>
        <taxon>Clostridia</taxon>
        <taxon>Lachnospirales</taxon>
        <taxon>Lachnospiraceae</taxon>
        <taxon>Wujia</taxon>
    </lineage>
</organism>
<keyword evidence="1" id="KW-1133">Transmembrane helix</keyword>
<evidence type="ECO:0000313" key="2">
    <source>
        <dbReference type="EMBL" id="QNL99236.1"/>
    </source>
</evidence>
<reference evidence="2 3" key="1">
    <citation type="submission" date="2020-08" db="EMBL/GenBank/DDBJ databases">
        <authorList>
            <person name="Liu C."/>
            <person name="Sun Q."/>
        </authorList>
    </citation>
    <scope>NUCLEOTIDE SEQUENCE [LARGE SCALE GENOMIC DNA]</scope>
    <source>
        <strain evidence="2 3">NSJ-4</strain>
    </source>
</reference>
<evidence type="ECO:0000313" key="3">
    <source>
        <dbReference type="Proteomes" id="UP000515819"/>
    </source>
</evidence>
<feature type="transmembrane region" description="Helical" evidence="1">
    <location>
        <begin position="230"/>
        <end position="249"/>
    </location>
</feature>
<dbReference type="RefSeq" id="WP_249321098.1">
    <property type="nucleotide sequence ID" value="NZ_CP060632.1"/>
</dbReference>
<accession>A0A7G9FL05</accession>
<dbReference type="EMBL" id="CP060632">
    <property type="protein sequence ID" value="QNL99236.1"/>
    <property type="molecule type" value="Genomic_DNA"/>
</dbReference>
<feature type="transmembrane region" description="Helical" evidence="1">
    <location>
        <begin position="47"/>
        <end position="68"/>
    </location>
</feature>
<feature type="transmembrane region" description="Helical" evidence="1">
    <location>
        <begin position="118"/>
        <end position="137"/>
    </location>
</feature>
<feature type="transmembrane region" description="Helical" evidence="1">
    <location>
        <begin position="143"/>
        <end position="162"/>
    </location>
</feature>
<feature type="transmembrane region" description="Helical" evidence="1">
    <location>
        <begin position="202"/>
        <end position="223"/>
    </location>
</feature>
<sequence length="255" mass="28147">MDLRVGVSAVVMNWLIMLYFIILFAERVQSIVRSIRDKDVKLFGSGFNSYVYLAVFLSLAAFLVLLAVGNAAFLKSLFTLDINVYHSIDYRMLSITAGVILVSGMVHTEYTIPGIQFASYGMLIAALVIKTACVNAQAEDRVLLWMSLIYLILFSMAIPVMYHSEIEKAILFHVIEAVVSLALVAAFAVLMYKVLIGNAVNLFYVIPVAIAVIGDTIIVAMRWKEKVNGFVLIFLIAASVMWIAGRIAAAVRLHG</sequence>
<proteinExistence type="predicted"/>
<dbReference type="AlphaFoldDB" id="A0A7G9FL05"/>
<gene>
    <name evidence="2" type="ORF">H9Q76_10945</name>
</gene>